<sequence>MYIFYLCIFELHLAYPSSPYRKFHSRSHRLAFIFLPRARRHLMVFTLRPHRHLVVCRRWFISGRLVLSRLVRTSDPKNGL</sequence>
<protein>
    <submittedName>
        <fullName evidence="1">Uncharacterized protein</fullName>
    </submittedName>
</protein>
<dbReference type="EMBL" id="KN817565">
    <property type="protein sequence ID" value="KJA20611.1"/>
    <property type="molecule type" value="Genomic_DNA"/>
</dbReference>
<reference evidence="2" key="1">
    <citation type="submission" date="2014-04" db="EMBL/GenBank/DDBJ databases">
        <title>Evolutionary Origins and Diversification of the Mycorrhizal Mutualists.</title>
        <authorList>
            <consortium name="DOE Joint Genome Institute"/>
            <consortium name="Mycorrhizal Genomics Consortium"/>
            <person name="Kohler A."/>
            <person name="Kuo A."/>
            <person name="Nagy L.G."/>
            <person name="Floudas D."/>
            <person name="Copeland A."/>
            <person name="Barry K.W."/>
            <person name="Cichocki N."/>
            <person name="Veneault-Fourrey C."/>
            <person name="LaButti K."/>
            <person name="Lindquist E.A."/>
            <person name="Lipzen A."/>
            <person name="Lundell T."/>
            <person name="Morin E."/>
            <person name="Murat C."/>
            <person name="Riley R."/>
            <person name="Ohm R."/>
            <person name="Sun H."/>
            <person name="Tunlid A."/>
            <person name="Henrissat B."/>
            <person name="Grigoriev I.V."/>
            <person name="Hibbett D.S."/>
            <person name="Martin F."/>
        </authorList>
    </citation>
    <scope>NUCLEOTIDE SEQUENCE [LARGE SCALE GENOMIC DNA]</scope>
    <source>
        <strain evidence="2">FD-334 SS-4</strain>
    </source>
</reference>
<organism evidence="1 2">
    <name type="scientific">Hypholoma sublateritium (strain FD-334 SS-4)</name>
    <dbReference type="NCBI Taxonomy" id="945553"/>
    <lineage>
        <taxon>Eukaryota</taxon>
        <taxon>Fungi</taxon>
        <taxon>Dikarya</taxon>
        <taxon>Basidiomycota</taxon>
        <taxon>Agaricomycotina</taxon>
        <taxon>Agaricomycetes</taxon>
        <taxon>Agaricomycetidae</taxon>
        <taxon>Agaricales</taxon>
        <taxon>Agaricineae</taxon>
        <taxon>Strophariaceae</taxon>
        <taxon>Hypholoma</taxon>
    </lineage>
</organism>
<proteinExistence type="predicted"/>
<dbReference type="Proteomes" id="UP000054270">
    <property type="component" value="Unassembled WGS sequence"/>
</dbReference>
<accession>A0A0D2NVS5</accession>
<evidence type="ECO:0000313" key="1">
    <source>
        <dbReference type="EMBL" id="KJA20611.1"/>
    </source>
</evidence>
<name>A0A0D2NVS5_HYPSF</name>
<gene>
    <name evidence="1" type="ORF">HYPSUDRAFT_781687</name>
</gene>
<evidence type="ECO:0000313" key="2">
    <source>
        <dbReference type="Proteomes" id="UP000054270"/>
    </source>
</evidence>
<dbReference type="AlphaFoldDB" id="A0A0D2NVS5"/>
<keyword evidence="2" id="KW-1185">Reference proteome</keyword>